<feature type="domain" description="Protein FecR C-terminal" evidence="1">
    <location>
        <begin position="9"/>
        <end position="74"/>
    </location>
</feature>
<dbReference type="InterPro" id="IPR032508">
    <property type="entry name" value="FecR_C"/>
</dbReference>
<dbReference type="Pfam" id="PF16344">
    <property type="entry name" value="FecR_C"/>
    <property type="match status" value="1"/>
</dbReference>
<keyword evidence="3" id="KW-1185">Reference proteome</keyword>
<evidence type="ECO:0000313" key="3">
    <source>
        <dbReference type="Proteomes" id="UP000199452"/>
    </source>
</evidence>
<organism evidence="2 3">
    <name type="scientific">Williamwhitmania taraxaci</name>
    <dbReference type="NCBI Taxonomy" id="1640674"/>
    <lineage>
        <taxon>Bacteria</taxon>
        <taxon>Pseudomonadati</taxon>
        <taxon>Bacteroidota</taxon>
        <taxon>Bacteroidia</taxon>
        <taxon>Bacteroidales</taxon>
        <taxon>Williamwhitmaniaceae</taxon>
        <taxon>Williamwhitmania</taxon>
    </lineage>
</organism>
<evidence type="ECO:0000313" key="2">
    <source>
        <dbReference type="EMBL" id="SDC48482.1"/>
    </source>
</evidence>
<sequence>MPNGSKVSFFYREAPLYEVFQEIERQYNVRIQSMGISNRTYTGFFRKGNLKETLDLVCQPMSLTYSIQGRMVTIK</sequence>
<evidence type="ECO:0000259" key="1">
    <source>
        <dbReference type="Pfam" id="PF16344"/>
    </source>
</evidence>
<dbReference type="EMBL" id="FMYP01000033">
    <property type="protein sequence ID" value="SDC48482.1"/>
    <property type="molecule type" value="Genomic_DNA"/>
</dbReference>
<reference evidence="2 3" key="1">
    <citation type="submission" date="2016-09" db="EMBL/GenBank/DDBJ databases">
        <authorList>
            <person name="Capua I."/>
            <person name="De Benedictis P."/>
            <person name="Joannis T."/>
            <person name="Lombin L.H."/>
            <person name="Cattoli G."/>
        </authorList>
    </citation>
    <scope>NUCLEOTIDE SEQUENCE [LARGE SCALE GENOMIC DNA]</scope>
    <source>
        <strain evidence="2 3">A7P-90m</strain>
    </source>
</reference>
<dbReference type="Proteomes" id="UP000199452">
    <property type="component" value="Unassembled WGS sequence"/>
</dbReference>
<dbReference type="AlphaFoldDB" id="A0A1G6LYX6"/>
<dbReference type="Gene3D" id="3.55.50.30">
    <property type="match status" value="1"/>
</dbReference>
<protein>
    <recommendedName>
        <fullName evidence="1">Protein FecR C-terminal domain-containing protein</fullName>
    </recommendedName>
</protein>
<proteinExistence type="predicted"/>
<gene>
    <name evidence="2" type="ORF">SAMN05216323_103332</name>
</gene>
<accession>A0A1G6LYX6</accession>
<name>A0A1G6LYX6_9BACT</name>
<dbReference type="OrthoDB" id="1523735at2"/>
<dbReference type="STRING" id="1640674.SAMN05216323_103332"/>